<protein>
    <submittedName>
        <fullName evidence="1">Uncharacterized protein</fullName>
    </submittedName>
</protein>
<keyword evidence="2" id="KW-1185">Reference proteome</keyword>
<evidence type="ECO:0000313" key="1">
    <source>
        <dbReference type="EMBL" id="KAJ3809863.1"/>
    </source>
</evidence>
<accession>A0ACC1TZ59</accession>
<sequence length="80" mass="9198">MANPAMSPSTPRRETPKKQTLACHFCRERKIACSKPDPGSPTMSCNQCSRRNLPCTYPTESRRGQHKRNPQRMRDLKLLL</sequence>
<name>A0ACC1TZ59_9AGAR</name>
<proteinExistence type="predicted"/>
<comment type="caution">
    <text evidence="1">The sequence shown here is derived from an EMBL/GenBank/DDBJ whole genome shotgun (WGS) entry which is preliminary data.</text>
</comment>
<dbReference type="Proteomes" id="UP001163835">
    <property type="component" value="Unassembled WGS sequence"/>
</dbReference>
<evidence type="ECO:0000313" key="2">
    <source>
        <dbReference type="Proteomes" id="UP001163835"/>
    </source>
</evidence>
<reference evidence="1" key="1">
    <citation type="submission" date="2022-09" db="EMBL/GenBank/DDBJ databases">
        <title>A Global Phylogenomic Analysis of the Shiitake Genus Lentinula.</title>
        <authorList>
            <consortium name="DOE Joint Genome Institute"/>
            <person name="Sierra-Patev S."/>
            <person name="Min B."/>
            <person name="Naranjo-Ortiz M."/>
            <person name="Looney B."/>
            <person name="Konkel Z."/>
            <person name="Slot J.C."/>
            <person name="Sakamoto Y."/>
            <person name="Steenwyk J.L."/>
            <person name="Rokas A."/>
            <person name="Carro J."/>
            <person name="Camarero S."/>
            <person name="Ferreira P."/>
            <person name="Molpeceres G."/>
            <person name="Ruiz-Duenas F.J."/>
            <person name="Serrano A."/>
            <person name="Henrissat B."/>
            <person name="Drula E."/>
            <person name="Hughes K.W."/>
            <person name="Mata J.L."/>
            <person name="Ishikawa N.K."/>
            <person name="Vargas-Isla R."/>
            <person name="Ushijima S."/>
            <person name="Smith C.A."/>
            <person name="Ahrendt S."/>
            <person name="Andreopoulos W."/>
            <person name="He G."/>
            <person name="Labutti K."/>
            <person name="Lipzen A."/>
            <person name="Ng V."/>
            <person name="Riley R."/>
            <person name="Sandor L."/>
            <person name="Barry K."/>
            <person name="Martinez A.T."/>
            <person name="Xiao Y."/>
            <person name="Gibbons J.G."/>
            <person name="Terashima K."/>
            <person name="Grigoriev I.V."/>
            <person name="Hibbett D.S."/>
        </authorList>
    </citation>
    <scope>NUCLEOTIDE SEQUENCE</scope>
    <source>
        <strain evidence="1">TMI1499</strain>
    </source>
</reference>
<organism evidence="1 2">
    <name type="scientific">Lentinula aff. lateritia</name>
    <dbReference type="NCBI Taxonomy" id="2804960"/>
    <lineage>
        <taxon>Eukaryota</taxon>
        <taxon>Fungi</taxon>
        <taxon>Dikarya</taxon>
        <taxon>Basidiomycota</taxon>
        <taxon>Agaricomycotina</taxon>
        <taxon>Agaricomycetes</taxon>
        <taxon>Agaricomycetidae</taxon>
        <taxon>Agaricales</taxon>
        <taxon>Marasmiineae</taxon>
        <taxon>Omphalotaceae</taxon>
        <taxon>Lentinula</taxon>
    </lineage>
</organism>
<gene>
    <name evidence="1" type="ORF">F5876DRAFT_43028</name>
</gene>
<dbReference type="EMBL" id="MU795132">
    <property type="protein sequence ID" value="KAJ3809863.1"/>
    <property type="molecule type" value="Genomic_DNA"/>
</dbReference>